<gene>
    <name evidence="1" type="ORF">K3G42_002191</name>
</gene>
<comment type="caution">
    <text evidence="1">The sequence shown here is derived from an EMBL/GenBank/DDBJ whole genome shotgun (WGS) entry which is preliminary data.</text>
</comment>
<keyword evidence="2" id="KW-1185">Reference proteome</keyword>
<reference evidence="1" key="1">
    <citation type="submission" date="2021-08" db="EMBL/GenBank/DDBJ databases">
        <title>The first chromosome-level gecko genome reveals the dynamic sex chromosomes of Neotropical dwarf geckos (Sphaerodactylidae: Sphaerodactylus).</title>
        <authorList>
            <person name="Pinto B.J."/>
            <person name="Keating S.E."/>
            <person name="Gamble T."/>
        </authorList>
    </citation>
    <scope>NUCLEOTIDE SEQUENCE</scope>
    <source>
        <strain evidence="1">TG3544</strain>
    </source>
</reference>
<name>A0ACB8FY39_9SAUR</name>
<proteinExistence type="predicted"/>
<organism evidence="1 2">
    <name type="scientific">Sphaerodactylus townsendi</name>
    <dbReference type="NCBI Taxonomy" id="933632"/>
    <lineage>
        <taxon>Eukaryota</taxon>
        <taxon>Metazoa</taxon>
        <taxon>Chordata</taxon>
        <taxon>Craniata</taxon>
        <taxon>Vertebrata</taxon>
        <taxon>Euteleostomi</taxon>
        <taxon>Lepidosauria</taxon>
        <taxon>Squamata</taxon>
        <taxon>Bifurcata</taxon>
        <taxon>Gekkota</taxon>
        <taxon>Sphaerodactylidae</taxon>
        <taxon>Sphaerodactylus</taxon>
    </lineage>
</organism>
<dbReference type="Proteomes" id="UP000827872">
    <property type="component" value="Linkage Group LG13"/>
</dbReference>
<protein>
    <submittedName>
        <fullName evidence="1">Uncharacterized protein</fullName>
    </submittedName>
</protein>
<evidence type="ECO:0000313" key="1">
    <source>
        <dbReference type="EMBL" id="KAH8011573.1"/>
    </source>
</evidence>
<dbReference type="EMBL" id="CM037626">
    <property type="protein sequence ID" value="KAH8011573.1"/>
    <property type="molecule type" value="Genomic_DNA"/>
</dbReference>
<evidence type="ECO:0000313" key="2">
    <source>
        <dbReference type="Proteomes" id="UP000827872"/>
    </source>
</evidence>
<accession>A0ACB8FY39</accession>
<sequence length="139" mass="15964">MHEVNHIVPGQLVNRLRLKNLQKSMEQLVETEMHQPSQCSGCENKRAQLAEDAFLRRKRTILEGVLLQEKLKDHLCTQDALLIIGKMHQRLPKLSDDPRDIWRKLKERALQAEGMALPEPSPKQKKHISSRAPALSHGE</sequence>